<sequence length="125" mass="13314">MSKKLAFLLTCLALGSAGAVHAQMQPKQPDPYTSGADANSGARDPYSQGARVGDKFDPYSQGANQSTQQNLAPSDVSPPRDPYSQGANTGTRDPYGEGARTINRDYPFDPSSGAQDRRNPYFQGA</sequence>
<evidence type="ECO:0000313" key="3">
    <source>
        <dbReference type="EMBL" id="AOZ10912.1"/>
    </source>
</evidence>
<dbReference type="EMBL" id="CP017755">
    <property type="protein sequence ID" value="AOZ10912.1"/>
    <property type="molecule type" value="Genomic_DNA"/>
</dbReference>
<organism evidence="3 4">
    <name type="scientific">Cupriavidus malaysiensis</name>
    <dbReference type="NCBI Taxonomy" id="367825"/>
    <lineage>
        <taxon>Bacteria</taxon>
        <taxon>Pseudomonadati</taxon>
        <taxon>Pseudomonadota</taxon>
        <taxon>Betaproteobacteria</taxon>
        <taxon>Burkholderiales</taxon>
        <taxon>Burkholderiaceae</taxon>
        <taxon>Cupriavidus</taxon>
    </lineage>
</organism>
<feature type="signal peptide" evidence="2">
    <location>
        <begin position="1"/>
        <end position="22"/>
    </location>
</feature>
<name>A0ABN4TUH6_9BURK</name>
<reference evidence="3 4" key="1">
    <citation type="submission" date="2016-10" db="EMBL/GenBank/DDBJ databases">
        <title>Complete genome sequences of three Cupriavidus strains isolated from various Malaysian environments.</title>
        <authorList>
            <person name="Abdullah A.A.-A."/>
            <person name="Shafie N.A.H."/>
            <person name="Lau N.S."/>
        </authorList>
    </citation>
    <scope>NUCLEOTIDE SEQUENCE [LARGE SCALE GENOMIC DNA]</scope>
    <source>
        <strain evidence="3 4">USMAA1020</strain>
    </source>
</reference>
<dbReference type="Proteomes" id="UP000177515">
    <property type="component" value="Chromosome 2"/>
</dbReference>
<feature type="chain" id="PRO_5046294330" evidence="2">
    <location>
        <begin position="23"/>
        <end position="125"/>
    </location>
</feature>
<gene>
    <name evidence="3" type="ORF">BKK80_29510</name>
</gene>
<feature type="region of interest" description="Disordered" evidence="1">
    <location>
        <begin position="19"/>
        <end position="125"/>
    </location>
</feature>
<protein>
    <submittedName>
        <fullName evidence="3">Uncharacterized protein</fullName>
    </submittedName>
</protein>
<keyword evidence="2" id="KW-0732">Signal</keyword>
<evidence type="ECO:0000313" key="4">
    <source>
        <dbReference type="Proteomes" id="UP000177515"/>
    </source>
</evidence>
<proteinExistence type="predicted"/>
<feature type="compositionally biased region" description="Polar residues" evidence="1">
    <location>
        <begin position="61"/>
        <end position="72"/>
    </location>
</feature>
<accession>A0ABN4TUH6</accession>
<evidence type="ECO:0000256" key="1">
    <source>
        <dbReference type="SAM" id="MobiDB-lite"/>
    </source>
</evidence>
<keyword evidence="4" id="KW-1185">Reference proteome</keyword>
<evidence type="ECO:0000256" key="2">
    <source>
        <dbReference type="SAM" id="SignalP"/>
    </source>
</evidence>